<dbReference type="Pfam" id="PF14301">
    <property type="entry name" value="DUF4376"/>
    <property type="match status" value="1"/>
</dbReference>
<name>A0A2X1UUC2_9BURK</name>
<feature type="domain" description="DUF4376" evidence="1">
    <location>
        <begin position="83"/>
        <end position="184"/>
    </location>
</feature>
<dbReference type="EMBL" id="UATH01000001">
    <property type="protein sequence ID" value="SPY08011.1"/>
    <property type="molecule type" value="Genomic_DNA"/>
</dbReference>
<gene>
    <name evidence="2" type="ORF">NCTC11009_01228</name>
</gene>
<evidence type="ECO:0000313" key="2">
    <source>
        <dbReference type="EMBL" id="SPY08011.1"/>
    </source>
</evidence>
<reference evidence="2 3" key="1">
    <citation type="submission" date="2018-06" db="EMBL/GenBank/DDBJ databases">
        <authorList>
            <consortium name="Pathogen Informatics"/>
            <person name="Doyle S."/>
        </authorList>
    </citation>
    <scope>NUCLEOTIDE SEQUENCE [LARGE SCALE GENOMIC DNA]</scope>
    <source>
        <strain evidence="2 3">NCTC11009</strain>
    </source>
</reference>
<proteinExistence type="predicted"/>
<protein>
    <recommendedName>
        <fullName evidence="1">DUF4376 domain-containing protein</fullName>
    </recommendedName>
</protein>
<dbReference type="InterPro" id="IPR025484">
    <property type="entry name" value="DUF4376"/>
</dbReference>
<dbReference type="Proteomes" id="UP000250242">
    <property type="component" value="Unassembled WGS sequence"/>
</dbReference>
<evidence type="ECO:0000313" key="3">
    <source>
        <dbReference type="Proteomes" id="UP000250242"/>
    </source>
</evidence>
<organism evidence="2 3">
    <name type="scientific">Oligella urethralis</name>
    <dbReference type="NCBI Taxonomy" id="90245"/>
    <lineage>
        <taxon>Bacteria</taxon>
        <taxon>Pseudomonadati</taxon>
        <taxon>Pseudomonadota</taxon>
        <taxon>Betaproteobacteria</taxon>
        <taxon>Burkholderiales</taxon>
        <taxon>Alcaligenaceae</taxon>
        <taxon>Oligella</taxon>
    </lineage>
</organism>
<accession>A0A2X1UUC2</accession>
<evidence type="ECO:0000259" key="1">
    <source>
        <dbReference type="Pfam" id="PF14301"/>
    </source>
</evidence>
<dbReference type="AlphaFoldDB" id="A0A2X1UUC2"/>
<sequence>MYIRITEHNYVFIDRPDWIGDDNKPMTDEALAEQGIYKVIDIKPEYDERTHTIELSNARTWKQEGIQYIAEYDLKPIDLNILKNKIKNKITEKRWEVMTGGLTLPNGTRIATTVEDQNRISTVVSNSHLAGLTKESKVDFKAKSGWVTLTIGELETLTGLIGKFLQRCYTAERQHHEAVDALSDGLAIVDYDFNKGWNDNE</sequence>
<dbReference type="RefSeq" id="WP_113062499.1">
    <property type="nucleotide sequence ID" value="NZ_UATH01000001.1"/>
</dbReference>